<dbReference type="InterPro" id="IPR029063">
    <property type="entry name" value="SAM-dependent_MTases_sf"/>
</dbReference>
<keyword evidence="6" id="KW-1185">Reference proteome</keyword>
<dbReference type="Proteomes" id="UP000248214">
    <property type="component" value="Unassembled WGS sequence"/>
</dbReference>
<keyword evidence="1 4" id="KW-0489">Methyltransferase</keyword>
<dbReference type="OrthoDB" id="9799672at2"/>
<evidence type="ECO:0000256" key="2">
    <source>
        <dbReference type="ARBA" id="ARBA00022679"/>
    </source>
</evidence>
<feature type="binding site" evidence="4">
    <location>
        <position position="37"/>
    </location>
    <ligand>
        <name>S-adenosyl-L-methionine</name>
        <dbReference type="ChEBI" id="CHEBI:59789"/>
    </ligand>
</feature>
<comment type="catalytic activity">
    <reaction evidence="4">
        <text>5-hydroxyuridine(34) in tRNA + S-adenosyl-L-methionine = 5-methoxyuridine(34) in tRNA + S-adenosyl-L-homocysteine + H(+)</text>
        <dbReference type="Rhea" id="RHEA:60524"/>
        <dbReference type="Rhea" id="RHEA-COMP:13381"/>
        <dbReference type="Rhea" id="RHEA-COMP:15591"/>
        <dbReference type="ChEBI" id="CHEBI:15378"/>
        <dbReference type="ChEBI" id="CHEBI:57856"/>
        <dbReference type="ChEBI" id="CHEBI:59789"/>
        <dbReference type="ChEBI" id="CHEBI:136877"/>
        <dbReference type="ChEBI" id="CHEBI:143860"/>
    </reaction>
</comment>
<comment type="function">
    <text evidence="4">Catalyzes the methylation of 5-hydroxyuridine (ho5U) to form 5-methoxyuridine (mo5U) at position 34 in tRNAs.</text>
</comment>
<evidence type="ECO:0000313" key="6">
    <source>
        <dbReference type="Proteomes" id="UP000248214"/>
    </source>
</evidence>
<accession>A0A323TN56</accession>
<dbReference type="SUPFAM" id="SSF53335">
    <property type="entry name" value="S-adenosyl-L-methionine-dependent methyltransferases"/>
    <property type="match status" value="1"/>
</dbReference>
<dbReference type="AlphaFoldDB" id="A0A323TN56"/>
<dbReference type="InterPro" id="IPR043675">
    <property type="entry name" value="TrmR_methyltr"/>
</dbReference>
<comment type="similarity">
    <text evidence="4">Belongs to the class I-like SAM-binding methyltransferase superfamily. Cation-dependent O-methyltransferase family.</text>
</comment>
<keyword evidence="4" id="KW-0460">Magnesium</keyword>
<dbReference type="EC" id="2.1.1.-" evidence="4"/>
<dbReference type="InterPro" id="IPR050362">
    <property type="entry name" value="Cation-dep_OMT"/>
</dbReference>
<sequence>METVGKTDEYIRSLIQERSPLIKEMEAYAEEHQVPIMELDGMETLLQFLRIQQPDHILEIGTAIGYSAIRMLLTLPQAQVTSIERDIQRAALAKENGLKAKVNNRFQIIEGDALEVSEIVQTNGPFDALFIDAAKGQYERFFALYEPMVKENGLIFSDNVLFKGMVASERKPESRGVKAMVNKLTKYNEKLMSDQRFHSILLPIGDGILVSRKIK</sequence>
<feature type="binding site" evidence="4">
    <location>
        <position position="67"/>
    </location>
    <ligand>
        <name>S-adenosyl-L-methionine</name>
        <dbReference type="ChEBI" id="CHEBI:59789"/>
    </ligand>
</feature>
<feature type="binding site" evidence="4">
    <location>
        <position position="158"/>
    </location>
    <ligand>
        <name>Mg(2+)</name>
        <dbReference type="ChEBI" id="CHEBI:18420"/>
    </ligand>
</feature>
<dbReference type="GO" id="GO:0008757">
    <property type="term" value="F:S-adenosylmethionine-dependent methyltransferase activity"/>
    <property type="evidence" value="ECO:0007669"/>
    <property type="project" value="TreeGrafter"/>
</dbReference>
<dbReference type="Gene3D" id="3.40.50.150">
    <property type="entry name" value="Vaccinia Virus protein VP39"/>
    <property type="match status" value="1"/>
</dbReference>
<evidence type="ECO:0000256" key="4">
    <source>
        <dbReference type="HAMAP-Rule" id="MF_02217"/>
    </source>
</evidence>
<feature type="binding site" evidence="4">
    <location>
        <position position="132"/>
    </location>
    <ligand>
        <name>Mg(2+)</name>
        <dbReference type="ChEBI" id="CHEBI:18420"/>
    </ligand>
</feature>
<keyword evidence="4" id="KW-0479">Metal-binding</keyword>
<dbReference type="GO" id="GO:0008171">
    <property type="term" value="F:O-methyltransferase activity"/>
    <property type="evidence" value="ECO:0007669"/>
    <property type="project" value="InterPro"/>
</dbReference>
<dbReference type="RefSeq" id="WP_110607808.1">
    <property type="nucleotide sequence ID" value="NZ_PDOD01000001.1"/>
</dbReference>
<keyword evidence="4" id="KW-0819">tRNA processing</keyword>
<dbReference type="EMBL" id="PDOD01000001">
    <property type="protein sequence ID" value="PYZ94173.1"/>
    <property type="molecule type" value="Genomic_DNA"/>
</dbReference>
<feature type="binding site" evidence="4">
    <location>
        <begin position="112"/>
        <end position="113"/>
    </location>
    <ligand>
        <name>S-adenosyl-L-methionine</name>
        <dbReference type="ChEBI" id="CHEBI:59789"/>
    </ligand>
</feature>
<comment type="subunit">
    <text evidence="4">Homodimer.</text>
</comment>
<organism evidence="5 6">
    <name type="scientific">Salipaludibacillus keqinensis</name>
    <dbReference type="NCBI Taxonomy" id="2045207"/>
    <lineage>
        <taxon>Bacteria</taxon>
        <taxon>Bacillati</taxon>
        <taxon>Bacillota</taxon>
        <taxon>Bacilli</taxon>
        <taxon>Bacillales</taxon>
        <taxon>Bacillaceae</taxon>
    </lineage>
</organism>
<dbReference type="GO" id="GO:0030488">
    <property type="term" value="P:tRNA methylation"/>
    <property type="evidence" value="ECO:0007669"/>
    <property type="project" value="UniProtKB-UniRule"/>
</dbReference>
<dbReference type="GO" id="GO:0000287">
    <property type="term" value="F:magnesium ion binding"/>
    <property type="evidence" value="ECO:0007669"/>
    <property type="project" value="UniProtKB-UniRule"/>
</dbReference>
<name>A0A323TN56_9BACI</name>
<reference evidence="5 6" key="1">
    <citation type="submission" date="2017-10" db="EMBL/GenBank/DDBJ databases">
        <title>Bacillus sp. nov., a halophilic bacterium isolated from a Keqin Lake.</title>
        <authorList>
            <person name="Wang H."/>
        </authorList>
    </citation>
    <scope>NUCLEOTIDE SEQUENCE [LARGE SCALE GENOMIC DNA]</scope>
    <source>
        <strain evidence="5 6">KQ-12</strain>
    </source>
</reference>
<dbReference type="PANTHER" id="PTHR10509:SF14">
    <property type="entry name" value="CAFFEOYL-COA O-METHYLTRANSFERASE 3-RELATED"/>
    <property type="match status" value="1"/>
</dbReference>
<evidence type="ECO:0000313" key="5">
    <source>
        <dbReference type="EMBL" id="PYZ94173.1"/>
    </source>
</evidence>
<proteinExistence type="inferred from homology"/>
<dbReference type="GO" id="GO:0016300">
    <property type="term" value="F:tRNA (uridine) methyltransferase activity"/>
    <property type="evidence" value="ECO:0007669"/>
    <property type="project" value="UniProtKB-UniRule"/>
</dbReference>
<keyword evidence="2 4" id="KW-0808">Transferase</keyword>
<keyword evidence="3 4" id="KW-0949">S-adenosyl-L-methionine</keyword>
<feature type="binding site" evidence="4">
    <location>
        <position position="84"/>
    </location>
    <ligand>
        <name>S-adenosyl-L-methionine</name>
        <dbReference type="ChEBI" id="CHEBI:59789"/>
    </ligand>
</feature>
<feature type="binding site" evidence="4">
    <location>
        <position position="132"/>
    </location>
    <ligand>
        <name>S-adenosyl-L-methionine</name>
        <dbReference type="ChEBI" id="CHEBI:59789"/>
    </ligand>
</feature>
<dbReference type="PANTHER" id="PTHR10509">
    <property type="entry name" value="O-METHYLTRANSFERASE-RELATED"/>
    <property type="match status" value="1"/>
</dbReference>
<dbReference type="HAMAP" id="MF_02217">
    <property type="entry name" value="TrmR_methyltr"/>
    <property type="match status" value="1"/>
</dbReference>
<protein>
    <recommendedName>
        <fullName evidence="4">tRNA 5-hydroxyuridine methyltransferase</fullName>
        <ecNumber evidence="4">2.1.1.-</ecNumber>
    </recommendedName>
    <alternativeName>
        <fullName evidence="4">ho5U methyltransferase</fullName>
    </alternativeName>
</protein>
<comment type="caution">
    <text evidence="5">The sequence shown here is derived from an EMBL/GenBank/DDBJ whole genome shotgun (WGS) entry which is preliminary data.</text>
</comment>
<gene>
    <name evidence="4" type="primary">trmR</name>
    <name evidence="5" type="ORF">CR194_01140</name>
</gene>
<evidence type="ECO:0000256" key="1">
    <source>
        <dbReference type="ARBA" id="ARBA00022603"/>
    </source>
</evidence>
<feature type="binding site" evidence="4">
    <location>
        <position position="159"/>
    </location>
    <ligand>
        <name>Mg(2+)</name>
        <dbReference type="ChEBI" id="CHEBI:18420"/>
    </ligand>
</feature>
<dbReference type="InterPro" id="IPR002935">
    <property type="entry name" value="SAM_O-MeTrfase"/>
</dbReference>
<dbReference type="Pfam" id="PF01596">
    <property type="entry name" value="Methyltransf_3"/>
    <property type="match status" value="1"/>
</dbReference>
<dbReference type="PROSITE" id="PS51682">
    <property type="entry name" value="SAM_OMT_I"/>
    <property type="match status" value="1"/>
</dbReference>
<evidence type="ECO:0000256" key="3">
    <source>
        <dbReference type="ARBA" id="ARBA00022691"/>
    </source>
</evidence>
<dbReference type="CDD" id="cd02440">
    <property type="entry name" value="AdoMet_MTases"/>
    <property type="match status" value="1"/>
</dbReference>